<proteinExistence type="predicted"/>
<dbReference type="KEGG" id="sof:NCTC11214_00270"/>
<dbReference type="EMBL" id="LR134117">
    <property type="protein sequence ID" value="VDZ51579.1"/>
    <property type="molecule type" value="Genomic_DNA"/>
</dbReference>
<protein>
    <recommendedName>
        <fullName evidence="3">DUF551 domain-containing protein</fullName>
    </recommendedName>
</protein>
<accession>A0A447KKJ8</accession>
<evidence type="ECO:0008006" key="3">
    <source>
        <dbReference type="Google" id="ProtNLM"/>
    </source>
</evidence>
<dbReference type="Proteomes" id="UP000281391">
    <property type="component" value="Chromosome"/>
</dbReference>
<evidence type="ECO:0000313" key="2">
    <source>
        <dbReference type="Proteomes" id="UP000281391"/>
    </source>
</evidence>
<name>A0A447KKJ8_SEROD</name>
<gene>
    <name evidence="1" type="ORF">NCTC11214_00270</name>
</gene>
<organism evidence="1 2">
    <name type="scientific">Serratia odorifera</name>
    <dbReference type="NCBI Taxonomy" id="618"/>
    <lineage>
        <taxon>Bacteria</taxon>
        <taxon>Pseudomonadati</taxon>
        <taxon>Pseudomonadota</taxon>
        <taxon>Gammaproteobacteria</taxon>
        <taxon>Enterobacterales</taxon>
        <taxon>Yersiniaceae</taxon>
        <taxon>Serratia</taxon>
    </lineage>
</organism>
<dbReference type="AlphaFoldDB" id="A0A447KKJ8"/>
<evidence type="ECO:0000313" key="1">
    <source>
        <dbReference type="EMBL" id="VDZ51579.1"/>
    </source>
</evidence>
<reference evidence="1 2" key="1">
    <citation type="submission" date="2018-12" db="EMBL/GenBank/DDBJ databases">
        <authorList>
            <consortium name="Pathogen Informatics"/>
        </authorList>
    </citation>
    <scope>NUCLEOTIDE SEQUENCE [LARGE SCALE GENOMIC DNA]</scope>
    <source>
        <strain evidence="1 2">NCTC11214</strain>
    </source>
</reference>
<sequence>MTLTTERLHEIVERRSPSLRWGEAEQIAAELLVNREAQSVIAAWQHKGEPWRIILDRNIEEVRKNSGSWNPLYTAPPAPAMPDDTRDALRYRFLKDKDAWGCDNEPGLVEWDDLIDLEGNEFDAAIDARISNSDVDYTALTPSIQDQIYAELYRLREEIKGPEDSPYPATVAGGACLANAWAEGWNARNAAVPPPVPDDLIMQVRRLVHALKKANPDHALVKQVPDYMRRKGYWKVTDCLRDAAAAPGGGNG</sequence>
<dbReference type="RefSeq" id="WP_004954279.1">
    <property type="nucleotide sequence ID" value="NZ_LR134117.1"/>
</dbReference>